<sequence>MEITALHTQQSGLSSLLPQTDKADARGLKLGRYSEQAETTPVLAAKSSGTTSDTFAAEILRRLQDAQSASNAGALIDSGAAGDLQTSLSEAIDAIREKHGDAAATAVMGIIVKGVGDGSGGEDAVGNALVSSLKFIDRNFGIAAGDAAIANFNGALNDAVNGYFQNGHNELFYASDGTGTTDTIQSTLASAIDDVSKRFGDATADAVSDILTASLEATGTDRKGLGTALSAADAYLQGQYGDDAGIDPGVLPGVQASLAKGSVLDLTI</sequence>
<accession>E1K0S6</accession>
<dbReference type="EMBL" id="AECZ01000033">
    <property type="protein sequence ID" value="EFL49764.1"/>
    <property type="molecule type" value="Genomic_DNA"/>
</dbReference>
<dbReference type="Proteomes" id="UP000006250">
    <property type="component" value="Unassembled WGS sequence"/>
</dbReference>
<dbReference type="RefSeq" id="WP_005996032.1">
    <property type="nucleotide sequence ID" value="NZ_AECZ01000033.1"/>
</dbReference>
<evidence type="ECO:0000313" key="1">
    <source>
        <dbReference type="EMBL" id="EFL49764.1"/>
    </source>
</evidence>
<organism evidence="1 2">
    <name type="scientific">Solidesulfovibrio fructosivorans JJ]</name>
    <dbReference type="NCBI Taxonomy" id="596151"/>
    <lineage>
        <taxon>Bacteria</taxon>
        <taxon>Pseudomonadati</taxon>
        <taxon>Thermodesulfobacteriota</taxon>
        <taxon>Desulfovibrionia</taxon>
        <taxon>Desulfovibrionales</taxon>
        <taxon>Desulfovibrionaceae</taxon>
        <taxon>Solidesulfovibrio</taxon>
    </lineage>
</organism>
<dbReference type="eggNOG" id="ENOG5030SRS">
    <property type="taxonomic scope" value="Bacteria"/>
</dbReference>
<evidence type="ECO:0000313" key="2">
    <source>
        <dbReference type="Proteomes" id="UP000006250"/>
    </source>
</evidence>
<keyword evidence="2" id="KW-1185">Reference proteome</keyword>
<proteinExistence type="predicted"/>
<comment type="caution">
    <text evidence="1">The sequence shown here is derived from an EMBL/GenBank/DDBJ whole genome shotgun (WGS) entry which is preliminary data.</text>
</comment>
<reference evidence="1 2" key="1">
    <citation type="submission" date="2010-08" db="EMBL/GenBank/DDBJ databases">
        <title>The draft genome of Desulfovibrio fructosovorans JJ.</title>
        <authorList>
            <consortium name="US DOE Joint Genome Institute (JGI-PGF)"/>
            <person name="Lucas S."/>
            <person name="Copeland A."/>
            <person name="Lapidus A."/>
            <person name="Cheng J.-F."/>
            <person name="Bruce D."/>
            <person name="Goodwin L."/>
            <person name="Pitluck S."/>
            <person name="Land M.L."/>
            <person name="Hauser L."/>
            <person name="Chang Y.-J."/>
            <person name="Jeffries C."/>
            <person name="Wall J.D."/>
            <person name="Stahl D.A."/>
            <person name="Arkin A.P."/>
            <person name="Dehal P."/>
            <person name="Stolyar S.M."/>
            <person name="Hazen T.C."/>
            <person name="Woyke T.J."/>
        </authorList>
    </citation>
    <scope>NUCLEOTIDE SEQUENCE [LARGE SCALE GENOMIC DNA]</scope>
    <source>
        <strain evidence="1 2">JJ</strain>
    </source>
</reference>
<gene>
    <name evidence="1" type="ORF">DesfrDRAFT_3476</name>
</gene>
<name>E1K0S6_SOLFR</name>
<protein>
    <submittedName>
        <fullName evidence="1">Uncharacterized protein</fullName>
    </submittedName>
</protein>
<dbReference type="OrthoDB" id="5450560at2"/>
<dbReference type="AlphaFoldDB" id="E1K0S6"/>
<dbReference type="STRING" id="596151.DesfrDRAFT_3476"/>